<evidence type="ECO:0000256" key="1">
    <source>
        <dbReference type="ARBA" id="ARBA00000971"/>
    </source>
</evidence>
<feature type="compositionally biased region" description="Polar residues" evidence="10">
    <location>
        <begin position="480"/>
        <end position="490"/>
    </location>
</feature>
<evidence type="ECO:0000256" key="4">
    <source>
        <dbReference type="ARBA" id="ARBA00016902"/>
    </source>
</evidence>
<dbReference type="EC" id="5.2.1.8" evidence="3 9"/>
<dbReference type="SUPFAM" id="SSF109998">
    <property type="entry name" value="Triger factor/SurA peptide-binding domain-like"/>
    <property type="match status" value="1"/>
</dbReference>
<evidence type="ECO:0000259" key="12">
    <source>
        <dbReference type="Pfam" id="PF05698"/>
    </source>
</evidence>
<comment type="catalytic activity">
    <reaction evidence="1 9">
        <text>[protein]-peptidylproline (omega=180) = [protein]-peptidylproline (omega=0)</text>
        <dbReference type="Rhea" id="RHEA:16237"/>
        <dbReference type="Rhea" id="RHEA-COMP:10747"/>
        <dbReference type="Rhea" id="RHEA-COMP:10748"/>
        <dbReference type="ChEBI" id="CHEBI:83833"/>
        <dbReference type="ChEBI" id="CHEBI:83834"/>
        <dbReference type="EC" id="5.2.1.8"/>
    </reaction>
</comment>
<dbReference type="SUPFAM" id="SSF54534">
    <property type="entry name" value="FKBP-like"/>
    <property type="match status" value="1"/>
</dbReference>
<evidence type="ECO:0000256" key="10">
    <source>
        <dbReference type="SAM" id="MobiDB-lite"/>
    </source>
</evidence>
<organism evidence="13 14">
    <name type="scientific">Telmatocola sphagniphila</name>
    <dbReference type="NCBI Taxonomy" id="1123043"/>
    <lineage>
        <taxon>Bacteria</taxon>
        <taxon>Pseudomonadati</taxon>
        <taxon>Planctomycetota</taxon>
        <taxon>Planctomycetia</taxon>
        <taxon>Gemmatales</taxon>
        <taxon>Gemmataceae</taxon>
    </lineage>
</organism>
<evidence type="ECO:0000256" key="3">
    <source>
        <dbReference type="ARBA" id="ARBA00013194"/>
    </source>
</evidence>
<dbReference type="Proteomes" id="UP000676194">
    <property type="component" value="Chromosome"/>
</dbReference>
<dbReference type="Gene3D" id="3.10.50.40">
    <property type="match status" value="1"/>
</dbReference>
<dbReference type="GO" id="GO:0051083">
    <property type="term" value="P:'de novo' cotranslational protein folding"/>
    <property type="evidence" value="ECO:0007669"/>
    <property type="project" value="TreeGrafter"/>
</dbReference>
<accession>A0A8E6EW52</accession>
<dbReference type="GO" id="GO:0015031">
    <property type="term" value="P:protein transport"/>
    <property type="evidence" value="ECO:0007669"/>
    <property type="project" value="UniProtKB-UniRule"/>
</dbReference>
<dbReference type="InterPro" id="IPR037041">
    <property type="entry name" value="Trigger_fac_C_sf"/>
</dbReference>
<keyword evidence="14" id="KW-1185">Reference proteome</keyword>
<dbReference type="InterPro" id="IPR046357">
    <property type="entry name" value="PPIase_dom_sf"/>
</dbReference>
<dbReference type="InterPro" id="IPR008881">
    <property type="entry name" value="Trigger_fac_ribosome-bd_bac"/>
</dbReference>
<name>A0A8E6EW52_9BACT</name>
<keyword evidence="9" id="KW-0132">Cell division</keyword>
<dbReference type="InterPro" id="IPR008880">
    <property type="entry name" value="Trigger_fac_C"/>
</dbReference>
<dbReference type="GO" id="GO:0043335">
    <property type="term" value="P:protein unfolding"/>
    <property type="evidence" value="ECO:0007669"/>
    <property type="project" value="TreeGrafter"/>
</dbReference>
<evidence type="ECO:0000256" key="6">
    <source>
        <dbReference type="ARBA" id="ARBA00023186"/>
    </source>
</evidence>
<sequence length="490" mass="55288">MTDEITPAATPGTSVEENKLAQEVVISDVGPCKKHVKVTVDRKSIDERFNEKYTEIVKNSNEQLRGFRPGKAPRKIVERRYKSSVEEQVRMEVLMASLEQIASDNAIAPLSPPELDPEKITMPEDGPLVYEFDVEVRPEFDLPEYKGLKLKRPTKTFNDADIQAEKKRFLAQFGKLEPKPGDSPAVELEDFIIADLKVTHDGKDLNNLVDMKLKVEKSLALSDGVAPEFGKQLTGAKAGDTRTVEIKISEQAANPELRGQLVKADFTIKKIEVMVLPELTDDMLKMFNVRTMAQFDELMASALERRLEYTQRQSAREEVFGLITSSSSWELPQDLLARQSKRILARRIMEMRNAGMSEEEIMTRQRLMTQDVLQSTAKALKEHFVLQKIADVEKIEIDEGDIDTEIETIAERNNESPRKVRARLEREDLIEALATELLERKALDLVLQNATYEDVPLKEDDAAEFSSTGSQAIPGAMQQPEASSDQPTKE</sequence>
<feature type="region of interest" description="Disordered" evidence="10">
    <location>
        <begin position="456"/>
        <end position="490"/>
    </location>
</feature>
<reference evidence="13" key="1">
    <citation type="submission" date="2021-05" db="EMBL/GenBank/DDBJ databases">
        <title>Complete genome sequence of the cellulolytic planctomycete Telmatocola sphagniphila SP2T and characterization of the first cellulase from planctomycetes.</title>
        <authorList>
            <person name="Rakitin A.L."/>
            <person name="Beletsky A.V."/>
            <person name="Naumoff D.G."/>
            <person name="Kulichevskaya I.S."/>
            <person name="Mardanov A.V."/>
            <person name="Ravin N.V."/>
            <person name="Dedysh S.N."/>
        </authorList>
    </citation>
    <scope>NUCLEOTIDE SEQUENCE</scope>
    <source>
        <strain evidence="13">SP2T</strain>
    </source>
</reference>
<feature type="domain" description="Trigger factor C-terminal" evidence="12">
    <location>
        <begin position="291"/>
        <end position="447"/>
    </location>
</feature>
<dbReference type="GO" id="GO:0044183">
    <property type="term" value="F:protein folding chaperone"/>
    <property type="evidence" value="ECO:0007669"/>
    <property type="project" value="TreeGrafter"/>
</dbReference>
<proteinExistence type="inferred from homology"/>
<comment type="domain">
    <text evidence="9">Consists of 3 domains; the N-terminus binds the ribosome, the middle domain has PPIase activity, while the C-terminus has intrinsic chaperone activity on its own.</text>
</comment>
<dbReference type="HAMAP" id="MF_00303">
    <property type="entry name" value="Trigger_factor_Tig"/>
    <property type="match status" value="1"/>
</dbReference>
<dbReference type="AlphaFoldDB" id="A0A8E6EW52"/>
<dbReference type="InterPro" id="IPR005215">
    <property type="entry name" value="Trig_fac"/>
</dbReference>
<evidence type="ECO:0000256" key="2">
    <source>
        <dbReference type="ARBA" id="ARBA00005464"/>
    </source>
</evidence>
<comment type="similarity">
    <text evidence="2 9">Belongs to the FKBP-type PPIase family. Tig subfamily.</text>
</comment>
<dbReference type="KEGG" id="tsph:KIH39_05885"/>
<keyword evidence="5 9" id="KW-0697">Rotamase</keyword>
<gene>
    <name evidence="9 13" type="primary">tig</name>
    <name evidence="13" type="ORF">KIH39_05885</name>
</gene>
<evidence type="ECO:0000256" key="9">
    <source>
        <dbReference type="HAMAP-Rule" id="MF_00303"/>
    </source>
</evidence>
<dbReference type="PANTHER" id="PTHR30560">
    <property type="entry name" value="TRIGGER FACTOR CHAPERONE AND PEPTIDYL-PROLYL CIS/TRANS ISOMERASE"/>
    <property type="match status" value="1"/>
</dbReference>
<dbReference type="InterPro" id="IPR036611">
    <property type="entry name" value="Trigger_fac_ribosome-bd_sf"/>
</dbReference>
<dbReference type="RefSeq" id="WP_213498331.1">
    <property type="nucleotide sequence ID" value="NZ_CP074694.1"/>
</dbReference>
<evidence type="ECO:0000313" key="14">
    <source>
        <dbReference type="Proteomes" id="UP000676194"/>
    </source>
</evidence>
<evidence type="ECO:0000259" key="11">
    <source>
        <dbReference type="Pfam" id="PF05697"/>
    </source>
</evidence>
<dbReference type="SUPFAM" id="SSF102735">
    <property type="entry name" value="Trigger factor ribosome-binding domain"/>
    <property type="match status" value="1"/>
</dbReference>
<evidence type="ECO:0000256" key="5">
    <source>
        <dbReference type="ARBA" id="ARBA00023110"/>
    </source>
</evidence>
<keyword evidence="9" id="KW-0131">Cell cycle</keyword>
<keyword evidence="6 9" id="KW-0143">Chaperone</keyword>
<dbReference type="Pfam" id="PF05697">
    <property type="entry name" value="Trigger_N"/>
    <property type="match status" value="1"/>
</dbReference>
<dbReference type="Gene3D" id="1.10.3120.10">
    <property type="entry name" value="Trigger factor, C-terminal domain"/>
    <property type="match status" value="1"/>
</dbReference>
<comment type="subcellular location">
    <subcellularLocation>
        <location evidence="9">Cytoplasm</location>
    </subcellularLocation>
    <text evidence="9">About half TF is bound to the ribosome near the polypeptide exit tunnel while the other half is free in the cytoplasm.</text>
</comment>
<dbReference type="InterPro" id="IPR027304">
    <property type="entry name" value="Trigger_fact/SurA_dom_sf"/>
</dbReference>
<comment type="function">
    <text evidence="9">Involved in protein export. Acts as a chaperone by maintaining the newly synthesized protein in an open conformation. Functions as a peptidyl-prolyl cis-trans isomerase.</text>
</comment>
<dbReference type="GO" id="GO:0051301">
    <property type="term" value="P:cell division"/>
    <property type="evidence" value="ECO:0007669"/>
    <property type="project" value="UniProtKB-KW"/>
</dbReference>
<dbReference type="EMBL" id="CP074694">
    <property type="protein sequence ID" value="QVL33442.1"/>
    <property type="molecule type" value="Genomic_DNA"/>
</dbReference>
<dbReference type="GO" id="GO:0005737">
    <property type="term" value="C:cytoplasm"/>
    <property type="evidence" value="ECO:0007669"/>
    <property type="project" value="UniProtKB-SubCell"/>
</dbReference>
<dbReference type="GO" id="GO:0043022">
    <property type="term" value="F:ribosome binding"/>
    <property type="evidence" value="ECO:0007669"/>
    <property type="project" value="TreeGrafter"/>
</dbReference>
<keyword evidence="9" id="KW-0963">Cytoplasm</keyword>
<feature type="domain" description="Trigger factor ribosome-binding bacterial" evidence="11">
    <location>
        <begin position="25"/>
        <end position="167"/>
    </location>
</feature>
<dbReference type="PIRSF" id="PIRSF003095">
    <property type="entry name" value="Trigger_factor"/>
    <property type="match status" value="1"/>
</dbReference>
<evidence type="ECO:0000256" key="7">
    <source>
        <dbReference type="ARBA" id="ARBA00023235"/>
    </source>
</evidence>
<keyword evidence="7 9" id="KW-0413">Isomerase</keyword>
<dbReference type="Pfam" id="PF05698">
    <property type="entry name" value="Trigger_C"/>
    <property type="match status" value="1"/>
</dbReference>
<dbReference type="GO" id="GO:0003755">
    <property type="term" value="F:peptidyl-prolyl cis-trans isomerase activity"/>
    <property type="evidence" value="ECO:0007669"/>
    <property type="project" value="UniProtKB-UniRule"/>
</dbReference>
<dbReference type="Gene3D" id="3.30.70.1050">
    <property type="entry name" value="Trigger factor ribosome-binding domain"/>
    <property type="match status" value="1"/>
</dbReference>
<dbReference type="NCBIfam" id="TIGR00115">
    <property type="entry name" value="tig"/>
    <property type="match status" value="1"/>
</dbReference>
<protein>
    <recommendedName>
        <fullName evidence="4 9">Trigger factor</fullName>
        <shortName evidence="9">TF</shortName>
        <ecNumber evidence="3 9">5.2.1.8</ecNumber>
    </recommendedName>
    <alternativeName>
        <fullName evidence="8 9">PPIase</fullName>
    </alternativeName>
</protein>
<evidence type="ECO:0000256" key="8">
    <source>
        <dbReference type="ARBA" id="ARBA00029986"/>
    </source>
</evidence>
<dbReference type="PANTHER" id="PTHR30560:SF3">
    <property type="entry name" value="TRIGGER FACTOR-LIKE PROTEIN TIG, CHLOROPLASTIC"/>
    <property type="match status" value="1"/>
</dbReference>
<evidence type="ECO:0000313" key="13">
    <source>
        <dbReference type="EMBL" id="QVL33442.1"/>
    </source>
</evidence>